<dbReference type="Proteomes" id="UP000034778">
    <property type="component" value="Unassembled WGS sequence"/>
</dbReference>
<accession>A0A0F9ZZ37</accession>
<gene>
    <name evidence="1" type="ORF">UR35_C0010G0003</name>
</gene>
<comment type="caution">
    <text evidence="1">The sequence shown here is derived from an EMBL/GenBank/DDBJ whole genome shotgun (WGS) entry which is preliminary data.</text>
</comment>
<name>A0A0F9ZZ37_9BACT</name>
<evidence type="ECO:0000313" key="1">
    <source>
        <dbReference type="EMBL" id="KKP44211.1"/>
    </source>
</evidence>
<proteinExistence type="predicted"/>
<sequence>MTEEPLEVKILGSRKLSPEEVNSILGDKPMEQGETFDIGWIDFVEEQAHSQSRKKDKVAIPGATETFEAGVLENLEQEIKQLAIEEADSKKIYHHLSFRYHPNFYGQKDQETQNLATEYSQALQKMQEVGYLEKLVSTQK</sequence>
<reference evidence="1 2" key="1">
    <citation type="journal article" date="2015" name="Nature">
        <title>rRNA introns, odd ribosomes, and small enigmatic genomes across a large radiation of phyla.</title>
        <authorList>
            <person name="Brown C.T."/>
            <person name="Hug L.A."/>
            <person name="Thomas B.C."/>
            <person name="Sharon I."/>
            <person name="Castelle C.J."/>
            <person name="Singh A."/>
            <person name="Wilkins M.J."/>
            <person name="Williams K.H."/>
            <person name="Banfield J.F."/>
        </authorList>
    </citation>
    <scope>NUCLEOTIDE SEQUENCE [LARGE SCALE GENOMIC DNA]</scope>
</reference>
<dbReference type="EMBL" id="LBOW01000010">
    <property type="protein sequence ID" value="KKP44211.1"/>
    <property type="molecule type" value="Genomic_DNA"/>
</dbReference>
<evidence type="ECO:0000313" key="2">
    <source>
        <dbReference type="Proteomes" id="UP000034778"/>
    </source>
</evidence>
<organism evidence="1 2">
    <name type="scientific">Candidatus Woesebacteria bacterium GW2011_GWB1_33_22</name>
    <dbReference type="NCBI Taxonomy" id="1618566"/>
    <lineage>
        <taxon>Bacteria</taxon>
        <taxon>Candidatus Woeseibacteriota</taxon>
    </lineage>
</organism>
<protein>
    <submittedName>
        <fullName evidence="1">Uncharacterized protein</fullName>
    </submittedName>
</protein>
<dbReference type="STRING" id="1618566.UR35_C0010G0003"/>
<dbReference type="AlphaFoldDB" id="A0A0F9ZZ37"/>